<protein>
    <submittedName>
        <fullName evidence="2">Uncharacterized protein</fullName>
    </submittedName>
</protein>
<keyword evidence="3" id="KW-1185">Reference proteome</keyword>
<proteinExistence type="predicted"/>
<reference evidence="2 3" key="1">
    <citation type="submission" date="2020-08" db="EMBL/GenBank/DDBJ databases">
        <title>Genomic Encyclopedia of Type Strains, Phase III (KMG-III): the genomes of soil and plant-associated and newly described type strains.</title>
        <authorList>
            <person name="Whitman W."/>
        </authorList>
    </citation>
    <scope>NUCLEOTIDE SEQUENCE [LARGE SCALE GENOMIC DNA]</scope>
    <source>
        <strain evidence="2 3">CECT 3313</strain>
    </source>
</reference>
<organism evidence="2 3">
    <name type="scientific">Streptomyces echinatus</name>
    <dbReference type="NCBI Taxonomy" id="67293"/>
    <lineage>
        <taxon>Bacteria</taxon>
        <taxon>Bacillati</taxon>
        <taxon>Actinomycetota</taxon>
        <taxon>Actinomycetes</taxon>
        <taxon>Kitasatosporales</taxon>
        <taxon>Streptomycetaceae</taxon>
        <taxon>Streptomyces</taxon>
    </lineage>
</organism>
<gene>
    <name evidence="2" type="ORF">FHS34_000332</name>
</gene>
<dbReference type="RefSeq" id="WP_425578943.1">
    <property type="nucleotide sequence ID" value="NZ_BAAAWF010000028.1"/>
</dbReference>
<dbReference type="Proteomes" id="UP000585836">
    <property type="component" value="Unassembled WGS sequence"/>
</dbReference>
<feature type="region of interest" description="Disordered" evidence="1">
    <location>
        <begin position="39"/>
        <end position="60"/>
    </location>
</feature>
<evidence type="ECO:0000313" key="3">
    <source>
        <dbReference type="Proteomes" id="UP000585836"/>
    </source>
</evidence>
<name>A0A7W9PPC8_9ACTN</name>
<accession>A0A7W9PPC8</accession>
<sequence length="110" mass="12060">MAYDDEDRQQFSICFHARIVGGRLRVLRVSPWIKTPGELRPGRRATASLPPSVNGSASTRSIGAPLSFRLIQSRSRGFRAAVTDGTTRTFTWEEGARIEVRNLGGVADAT</sequence>
<feature type="compositionally biased region" description="Polar residues" evidence="1">
    <location>
        <begin position="49"/>
        <end position="60"/>
    </location>
</feature>
<dbReference type="EMBL" id="JACHJK010000001">
    <property type="protein sequence ID" value="MBB5924897.1"/>
    <property type="molecule type" value="Genomic_DNA"/>
</dbReference>
<comment type="caution">
    <text evidence="2">The sequence shown here is derived from an EMBL/GenBank/DDBJ whole genome shotgun (WGS) entry which is preliminary data.</text>
</comment>
<evidence type="ECO:0000256" key="1">
    <source>
        <dbReference type="SAM" id="MobiDB-lite"/>
    </source>
</evidence>
<evidence type="ECO:0000313" key="2">
    <source>
        <dbReference type="EMBL" id="MBB5924897.1"/>
    </source>
</evidence>
<dbReference type="AlphaFoldDB" id="A0A7W9PPC8"/>